<comment type="similarity">
    <text evidence="1">Belongs to the HicA mRNA interferase family.</text>
</comment>
<organism evidence="8 9">
    <name type="scientific">Fraserbacteria sp. (strain RBG_16_55_9)</name>
    <dbReference type="NCBI Taxonomy" id="1817864"/>
    <lineage>
        <taxon>Bacteria</taxon>
        <taxon>Candidatus Fraseribacteriota</taxon>
    </lineage>
</organism>
<dbReference type="Pfam" id="PF07927">
    <property type="entry name" value="HicA_toxin"/>
    <property type="match status" value="1"/>
</dbReference>
<accession>A0A1F5UZ49</accession>
<keyword evidence="5" id="KW-0378">Hydrolase</keyword>
<comment type="caution">
    <text evidence="8">The sequence shown here is derived from an EMBL/GenBank/DDBJ whole genome shotgun (WGS) entry which is preliminary data.</text>
</comment>
<keyword evidence="3" id="KW-0540">Nuclease</keyword>
<evidence type="ECO:0008006" key="10">
    <source>
        <dbReference type="Google" id="ProtNLM"/>
    </source>
</evidence>
<keyword evidence="7" id="KW-0346">Stress response</keyword>
<dbReference type="InterPro" id="IPR012933">
    <property type="entry name" value="HicA_mRNA_interferase"/>
</dbReference>
<dbReference type="GO" id="GO:0016787">
    <property type="term" value="F:hydrolase activity"/>
    <property type="evidence" value="ECO:0007669"/>
    <property type="project" value="UniProtKB-KW"/>
</dbReference>
<evidence type="ECO:0000313" key="9">
    <source>
        <dbReference type="Proteomes" id="UP000179157"/>
    </source>
</evidence>
<gene>
    <name evidence="8" type="ORF">A2Z21_03580</name>
</gene>
<evidence type="ECO:0000256" key="1">
    <source>
        <dbReference type="ARBA" id="ARBA00006620"/>
    </source>
</evidence>
<dbReference type="Proteomes" id="UP000179157">
    <property type="component" value="Unassembled WGS sequence"/>
</dbReference>
<protein>
    <recommendedName>
        <fullName evidence="10">Addiction module toxin, HicA family</fullName>
    </recommendedName>
</protein>
<evidence type="ECO:0000256" key="4">
    <source>
        <dbReference type="ARBA" id="ARBA00022759"/>
    </source>
</evidence>
<dbReference type="SUPFAM" id="SSF54786">
    <property type="entry name" value="YcfA/nrd intein domain"/>
    <property type="match status" value="1"/>
</dbReference>
<dbReference type="EMBL" id="MFGX01000035">
    <property type="protein sequence ID" value="OGF56442.1"/>
    <property type="molecule type" value="Genomic_DNA"/>
</dbReference>
<evidence type="ECO:0000256" key="5">
    <source>
        <dbReference type="ARBA" id="ARBA00022801"/>
    </source>
</evidence>
<proteinExistence type="inferred from homology"/>
<dbReference type="STRING" id="1817864.A2Z21_03580"/>
<dbReference type="AlphaFoldDB" id="A0A1F5UZ49"/>
<evidence type="ECO:0000313" key="8">
    <source>
        <dbReference type="EMBL" id="OGF56442.1"/>
    </source>
</evidence>
<reference evidence="8 9" key="1">
    <citation type="journal article" date="2016" name="Nat. Commun.">
        <title>Thousands of microbial genomes shed light on interconnected biogeochemical processes in an aquifer system.</title>
        <authorList>
            <person name="Anantharaman K."/>
            <person name="Brown C.T."/>
            <person name="Hug L.A."/>
            <person name="Sharon I."/>
            <person name="Castelle C.J."/>
            <person name="Probst A.J."/>
            <person name="Thomas B.C."/>
            <person name="Singh A."/>
            <person name="Wilkins M.J."/>
            <person name="Karaoz U."/>
            <person name="Brodie E.L."/>
            <person name="Williams K.H."/>
            <person name="Hubbard S.S."/>
            <person name="Banfield J.F."/>
        </authorList>
    </citation>
    <scope>NUCLEOTIDE SEQUENCE [LARGE SCALE GENOMIC DNA]</scope>
    <source>
        <strain evidence="9">RBG_16_55_9</strain>
    </source>
</reference>
<evidence type="ECO:0000256" key="3">
    <source>
        <dbReference type="ARBA" id="ARBA00022722"/>
    </source>
</evidence>
<keyword evidence="6" id="KW-0694">RNA-binding</keyword>
<dbReference type="GO" id="GO:0003729">
    <property type="term" value="F:mRNA binding"/>
    <property type="evidence" value="ECO:0007669"/>
    <property type="project" value="InterPro"/>
</dbReference>
<dbReference type="GO" id="GO:0004519">
    <property type="term" value="F:endonuclease activity"/>
    <property type="evidence" value="ECO:0007669"/>
    <property type="project" value="UniProtKB-KW"/>
</dbReference>
<evidence type="ECO:0000256" key="2">
    <source>
        <dbReference type="ARBA" id="ARBA00022649"/>
    </source>
</evidence>
<name>A0A1F5UZ49_FRAXR</name>
<evidence type="ECO:0000256" key="7">
    <source>
        <dbReference type="ARBA" id="ARBA00023016"/>
    </source>
</evidence>
<evidence type="ECO:0000256" key="6">
    <source>
        <dbReference type="ARBA" id="ARBA00022884"/>
    </source>
</evidence>
<dbReference type="InterPro" id="IPR038570">
    <property type="entry name" value="HicA_sf"/>
</dbReference>
<dbReference type="Gene3D" id="3.30.920.30">
    <property type="entry name" value="Hypothetical protein"/>
    <property type="match status" value="1"/>
</dbReference>
<keyword evidence="4" id="KW-0255">Endonuclease</keyword>
<sequence>MSERLPSLTPKQVLKALTRKEAGFYIHHVSASGHRYLAHPDDPSIRVVIPFHTRELPRGTLHSILKQAKLSREEFLDLLRG</sequence>
<keyword evidence="2" id="KW-1277">Toxin-antitoxin system</keyword>